<keyword evidence="1" id="KW-1185">Reference proteome</keyword>
<reference evidence="2" key="1">
    <citation type="submission" date="2025-08" db="UniProtKB">
        <authorList>
            <consortium name="RefSeq"/>
        </authorList>
    </citation>
    <scope>IDENTIFICATION</scope>
    <source>
        <tissue evidence="2">Blood</tissue>
    </source>
</reference>
<name>A0A6J2E009_ZALCA</name>
<dbReference type="GeneID" id="113929331"/>
<evidence type="ECO:0000313" key="2">
    <source>
        <dbReference type="RefSeq" id="XP_027461954.1"/>
    </source>
</evidence>
<gene>
    <name evidence="2" type="primary">LOC113929331</name>
</gene>
<evidence type="ECO:0000313" key="1">
    <source>
        <dbReference type="Proteomes" id="UP000515165"/>
    </source>
</evidence>
<proteinExistence type="predicted"/>
<sequence>MHFLRLQPPSSYQQRVKAQHLSGNVAHLDPSASATCGTKNGNVISTGQAKYRCRTGTKGSALGMKSRQLPGSQRIQPETVATRTVPSHLECNPHVWQELTRTALNQPLAWKMPLANPVTG</sequence>
<accession>A0A6J2E009</accession>
<organism evidence="1 2">
    <name type="scientific">Zalophus californianus</name>
    <name type="common">California sealion</name>
    <dbReference type="NCBI Taxonomy" id="9704"/>
    <lineage>
        <taxon>Eukaryota</taxon>
        <taxon>Metazoa</taxon>
        <taxon>Chordata</taxon>
        <taxon>Craniata</taxon>
        <taxon>Vertebrata</taxon>
        <taxon>Euteleostomi</taxon>
        <taxon>Mammalia</taxon>
        <taxon>Eutheria</taxon>
        <taxon>Laurasiatheria</taxon>
        <taxon>Carnivora</taxon>
        <taxon>Caniformia</taxon>
        <taxon>Pinnipedia</taxon>
        <taxon>Otariidae</taxon>
        <taxon>Zalophus</taxon>
    </lineage>
</organism>
<dbReference type="AlphaFoldDB" id="A0A6J2E009"/>
<dbReference type="Proteomes" id="UP000515165">
    <property type="component" value="Chromosome 5"/>
</dbReference>
<dbReference type="RefSeq" id="XP_027461954.1">
    <property type="nucleotide sequence ID" value="XM_027606153.2"/>
</dbReference>
<protein>
    <submittedName>
        <fullName evidence="2">Uncharacterized protein LOC113929331 isoform X2</fullName>
    </submittedName>
</protein>